<keyword evidence="2" id="KW-1185">Reference proteome</keyword>
<reference evidence="1 2" key="1">
    <citation type="submission" date="2022-09" db="EMBL/GenBank/DDBJ databases">
        <title>Whole genome sequencing analysis of tet(X)-positive Empedobacter falsenii YWS9-3.</title>
        <authorList>
            <person name="Chen C."/>
            <person name="Lv Y.-L."/>
        </authorList>
    </citation>
    <scope>NUCLEOTIDE SEQUENCE [LARGE SCALE GENOMIC DNA]</scope>
    <source>
        <strain evidence="1 2">YWS9-3_T</strain>
    </source>
</reference>
<dbReference type="RefSeq" id="WP_284584025.1">
    <property type="nucleotide sequence ID" value="NZ_CP106831.1"/>
</dbReference>
<organism evidence="1 2">
    <name type="scientific">Empedobacter falsenii</name>
    <dbReference type="NCBI Taxonomy" id="343874"/>
    <lineage>
        <taxon>Bacteria</taxon>
        <taxon>Pseudomonadati</taxon>
        <taxon>Bacteroidota</taxon>
        <taxon>Flavobacteriia</taxon>
        <taxon>Flavobacteriales</taxon>
        <taxon>Weeksellaceae</taxon>
        <taxon>Empedobacter</taxon>
    </lineage>
</organism>
<name>A0ABY8VBU4_9FLAO</name>
<protein>
    <submittedName>
        <fullName evidence="1">Uncharacterized protein</fullName>
    </submittedName>
</protein>
<proteinExistence type="predicted"/>
<evidence type="ECO:0000313" key="1">
    <source>
        <dbReference type="EMBL" id="WIH98235.1"/>
    </source>
</evidence>
<gene>
    <name evidence="1" type="ORF">OBA43_04710</name>
</gene>
<sequence>MTKPTKRYKMISVEKEDFETFDQLSREKKKNKVSLFPLMLEFFIDNYDVATHKKKTRSGKLNLTKDEREIQKMIRKEISLVIGFIKQQDKYMYIYRNEILWKIDNNSEDVMHPMQMHYIILYEYLIMIIEHFGINRDEIDQWIRKNISVSDALQFQESVHLSETMNYFK</sequence>
<dbReference type="EMBL" id="CP106831">
    <property type="protein sequence ID" value="WIH98235.1"/>
    <property type="molecule type" value="Genomic_DNA"/>
</dbReference>
<evidence type="ECO:0000313" key="2">
    <source>
        <dbReference type="Proteomes" id="UP001223501"/>
    </source>
</evidence>
<accession>A0ABY8VBU4</accession>
<dbReference type="Proteomes" id="UP001223501">
    <property type="component" value="Chromosome"/>
</dbReference>